<evidence type="ECO:0000313" key="2">
    <source>
        <dbReference type="Proteomes" id="UP000023842"/>
    </source>
</evidence>
<dbReference type="Proteomes" id="UP000023842">
    <property type="component" value="Unassembled WGS sequence"/>
</dbReference>
<evidence type="ECO:0000313" key="1">
    <source>
        <dbReference type="EMBL" id="EZH79565.1"/>
    </source>
</evidence>
<dbReference type="EMBL" id="JFJN01000051">
    <property type="protein sequence ID" value="EZH79565.1"/>
    <property type="molecule type" value="Genomic_DNA"/>
</dbReference>
<proteinExistence type="predicted"/>
<protein>
    <submittedName>
        <fullName evidence="1">Regulatory protein</fullName>
    </submittedName>
</protein>
<keyword evidence="2" id="KW-1185">Reference proteome</keyword>
<reference evidence="2" key="1">
    <citation type="journal article" date="2014" name="Genome Announc.">
        <title>Draft Genome Sequence of the algae degrading bacterium Pseudomonas mendocina AD6.</title>
        <authorList>
            <person name="Barney B.M."/>
            <person name="Lenneman E.M."/>
        </authorList>
    </citation>
    <scope>NUCLEOTIDE SEQUENCE [LARGE SCALE GENOMIC DNA]</scope>
    <source>
        <strain evidence="2">AD6</strain>
    </source>
</reference>
<organism evidence="1 2">
    <name type="scientific">Ectopseudomonas composti</name>
    <dbReference type="NCBI Taxonomy" id="658457"/>
    <lineage>
        <taxon>Bacteria</taxon>
        <taxon>Pseudomonadati</taxon>
        <taxon>Pseudomonadota</taxon>
        <taxon>Gammaproteobacteria</taxon>
        <taxon>Pseudomonadales</taxon>
        <taxon>Pseudomonadaceae</taxon>
        <taxon>Ectopseudomonas</taxon>
    </lineage>
</organism>
<accession>A0ABP3BVW5</accession>
<dbReference type="Pfam" id="PF05930">
    <property type="entry name" value="Phage_AlpA"/>
    <property type="match status" value="1"/>
</dbReference>
<sequence length="85" mass="9382">METESPIALPDDHVLIRLPEVMRMTGLSRASLYRLINGGDFPQPVPLTTVSRQRGSPIGFLLSEVKAWVRQRLEARNGGVPPASM</sequence>
<dbReference type="RefSeq" id="WP_081811734.1">
    <property type="nucleotide sequence ID" value="NZ_JFJN01000051.1"/>
</dbReference>
<gene>
    <name evidence="1" type="ORF">AU05_17255</name>
</gene>
<dbReference type="InterPro" id="IPR010260">
    <property type="entry name" value="AlpA"/>
</dbReference>
<comment type="caution">
    <text evidence="1">The sequence shown here is derived from an EMBL/GenBank/DDBJ whole genome shotgun (WGS) entry which is preliminary data.</text>
</comment>
<dbReference type="Gene3D" id="1.10.238.160">
    <property type="match status" value="1"/>
</dbReference>
<name>A0ABP3BVW5_9GAMM</name>